<protein>
    <submittedName>
        <fullName evidence="2">Uncharacterized protein</fullName>
    </submittedName>
</protein>
<dbReference type="VEuPathDB" id="FungiDB:MELLADRAFT_104045"/>
<dbReference type="InParanoid" id="F4RDD4"/>
<dbReference type="OrthoDB" id="10470370at2759"/>
<proteinExistence type="predicted"/>
<keyword evidence="3" id="KW-1185">Reference proteome</keyword>
<dbReference type="EMBL" id="GL883097">
    <property type="protein sequence ID" value="EGG09629.1"/>
    <property type="molecule type" value="Genomic_DNA"/>
</dbReference>
<dbReference type="GeneID" id="18922148"/>
<accession>F4RDD4</accession>
<gene>
    <name evidence="2" type="ORF">MELLADRAFT_104045</name>
</gene>
<sequence>MSQSPLPGQSDVANDPDSQQNTVDSTHNPLPIAEMDDTVIPNSYATPTHAILAPVMFDPHPGHDRDHEAADALAKDETDQFRRRNISYAAVRRFVGTPLREYLIFTGLSTMERARVLRILSGQSITSFLIFLFPDLITPQQMYAWGIPYGVAAELILHAEGFYQKLLQKERRYRARSLEL</sequence>
<reference evidence="3" key="1">
    <citation type="journal article" date="2011" name="Proc. Natl. Acad. Sci. U.S.A.">
        <title>Obligate biotrophy features unraveled by the genomic analysis of rust fungi.</title>
        <authorList>
            <person name="Duplessis S."/>
            <person name="Cuomo C.A."/>
            <person name="Lin Y.-C."/>
            <person name="Aerts A."/>
            <person name="Tisserant E."/>
            <person name="Veneault-Fourrey C."/>
            <person name="Joly D.L."/>
            <person name="Hacquard S."/>
            <person name="Amselem J."/>
            <person name="Cantarel B.L."/>
            <person name="Chiu R."/>
            <person name="Coutinho P.M."/>
            <person name="Feau N."/>
            <person name="Field M."/>
            <person name="Frey P."/>
            <person name="Gelhaye E."/>
            <person name="Goldberg J."/>
            <person name="Grabherr M.G."/>
            <person name="Kodira C.D."/>
            <person name="Kohler A."/>
            <person name="Kuees U."/>
            <person name="Lindquist E.A."/>
            <person name="Lucas S.M."/>
            <person name="Mago R."/>
            <person name="Mauceli E."/>
            <person name="Morin E."/>
            <person name="Murat C."/>
            <person name="Pangilinan J.L."/>
            <person name="Park R."/>
            <person name="Pearson M."/>
            <person name="Quesneville H."/>
            <person name="Rouhier N."/>
            <person name="Sakthikumar S."/>
            <person name="Salamov A.A."/>
            <person name="Schmutz J."/>
            <person name="Selles B."/>
            <person name="Shapiro H."/>
            <person name="Tanguay P."/>
            <person name="Tuskan G.A."/>
            <person name="Henrissat B."/>
            <person name="Van de Peer Y."/>
            <person name="Rouze P."/>
            <person name="Ellis J.G."/>
            <person name="Dodds P.N."/>
            <person name="Schein J.E."/>
            <person name="Zhong S."/>
            <person name="Hamelin R.C."/>
            <person name="Grigoriev I.V."/>
            <person name="Szabo L.J."/>
            <person name="Martin F."/>
        </authorList>
    </citation>
    <scope>NUCLEOTIDE SEQUENCE [LARGE SCALE GENOMIC DNA]</scope>
    <source>
        <strain evidence="3">98AG31 / pathotype 3-4-7</strain>
    </source>
</reference>
<dbReference type="KEGG" id="mlr:MELLADRAFT_104045"/>
<organism evidence="3">
    <name type="scientific">Melampsora larici-populina (strain 98AG31 / pathotype 3-4-7)</name>
    <name type="common">Poplar leaf rust fungus</name>
    <dbReference type="NCBI Taxonomy" id="747676"/>
    <lineage>
        <taxon>Eukaryota</taxon>
        <taxon>Fungi</taxon>
        <taxon>Dikarya</taxon>
        <taxon>Basidiomycota</taxon>
        <taxon>Pucciniomycotina</taxon>
        <taxon>Pucciniomycetes</taxon>
        <taxon>Pucciniales</taxon>
        <taxon>Melampsoraceae</taxon>
        <taxon>Melampsora</taxon>
    </lineage>
</organism>
<dbReference type="Proteomes" id="UP000001072">
    <property type="component" value="Unassembled WGS sequence"/>
</dbReference>
<name>F4RDD4_MELLP</name>
<feature type="compositionally biased region" description="Polar residues" evidence="1">
    <location>
        <begin position="16"/>
        <end position="28"/>
    </location>
</feature>
<evidence type="ECO:0000313" key="2">
    <source>
        <dbReference type="EMBL" id="EGG09629.1"/>
    </source>
</evidence>
<evidence type="ECO:0000313" key="3">
    <source>
        <dbReference type="Proteomes" id="UP000001072"/>
    </source>
</evidence>
<dbReference type="RefSeq" id="XP_007407356.1">
    <property type="nucleotide sequence ID" value="XM_007407294.1"/>
</dbReference>
<feature type="region of interest" description="Disordered" evidence="1">
    <location>
        <begin position="1"/>
        <end position="33"/>
    </location>
</feature>
<evidence type="ECO:0000256" key="1">
    <source>
        <dbReference type="SAM" id="MobiDB-lite"/>
    </source>
</evidence>
<dbReference type="AlphaFoldDB" id="F4RDD4"/>
<dbReference type="HOGENOM" id="CLU_1496544_0_0_1"/>